<dbReference type="Proteomes" id="UP000729357">
    <property type="component" value="Unassembled WGS sequence"/>
</dbReference>
<comment type="caution">
    <text evidence="1">The sequence shown here is derived from an EMBL/GenBank/DDBJ whole genome shotgun (WGS) entry which is preliminary data.</text>
</comment>
<reference evidence="1" key="2">
    <citation type="submission" date="2021-08" db="EMBL/GenBank/DDBJ databases">
        <authorList>
            <person name="Gostincar C."/>
            <person name="Sun X."/>
            <person name="Song Z."/>
            <person name="Gunde-Cimerman N."/>
        </authorList>
    </citation>
    <scope>NUCLEOTIDE SEQUENCE</scope>
    <source>
        <strain evidence="1">EXF-9298</strain>
    </source>
</reference>
<accession>A0A9P8JUP1</accession>
<sequence length="214" mass="26101">MDFFLNKPTYGRHYEAVRQELLFLIARVAQALRYKSDWANDEAKFFLTLLNDPEALFMESKRQMRPIYQNRDLKIYAVKWEWALARKLKRLQRPFRLQKPQDWLDCVSITTLLLNREGAQLSPSLLRRYDHTDVETPVRPWIVAELRRRVRQSCNRDPFPGSAWVYTPRGFQYQWFTGEAIPHNLWPPRRGRVNIYIAHQRRWKMYDFRRQTWL</sequence>
<keyword evidence="2" id="KW-1185">Reference proteome</keyword>
<reference evidence="1" key="1">
    <citation type="journal article" date="2021" name="J Fungi (Basel)">
        <title>Virulence traits and population genomics of the black yeast Aureobasidium melanogenum.</title>
        <authorList>
            <person name="Cernosa A."/>
            <person name="Sun X."/>
            <person name="Gostincar C."/>
            <person name="Fang C."/>
            <person name="Gunde-Cimerman N."/>
            <person name="Song Z."/>
        </authorList>
    </citation>
    <scope>NUCLEOTIDE SEQUENCE</scope>
    <source>
        <strain evidence="1">EXF-9298</strain>
    </source>
</reference>
<organism evidence="1 2">
    <name type="scientific">Aureobasidium melanogenum</name>
    <name type="common">Aureobasidium pullulans var. melanogenum</name>
    <dbReference type="NCBI Taxonomy" id="46634"/>
    <lineage>
        <taxon>Eukaryota</taxon>
        <taxon>Fungi</taxon>
        <taxon>Dikarya</taxon>
        <taxon>Ascomycota</taxon>
        <taxon>Pezizomycotina</taxon>
        <taxon>Dothideomycetes</taxon>
        <taxon>Dothideomycetidae</taxon>
        <taxon>Dothideales</taxon>
        <taxon>Saccotheciaceae</taxon>
        <taxon>Aureobasidium</taxon>
    </lineage>
</organism>
<gene>
    <name evidence="1" type="ORF">KCU98_g7777</name>
</gene>
<name>A0A9P8JUP1_AURME</name>
<dbReference type="AlphaFoldDB" id="A0A9P8JUP1"/>
<proteinExistence type="predicted"/>
<protein>
    <submittedName>
        <fullName evidence="1">Uncharacterized protein</fullName>
    </submittedName>
</protein>
<evidence type="ECO:0000313" key="1">
    <source>
        <dbReference type="EMBL" id="KAG9980991.1"/>
    </source>
</evidence>
<feature type="non-terminal residue" evidence="1">
    <location>
        <position position="214"/>
    </location>
</feature>
<evidence type="ECO:0000313" key="2">
    <source>
        <dbReference type="Proteomes" id="UP000729357"/>
    </source>
</evidence>
<dbReference type="EMBL" id="JAHFXS010000910">
    <property type="protein sequence ID" value="KAG9980991.1"/>
    <property type="molecule type" value="Genomic_DNA"/>
</dbReference>